<sequence length="107" mass="12159">MRQIFPSFNVITTIICSVGGSNSAFSRVSSAVQESKTKGSLASYVDQNDLREPKYHLRLKPDLYIEYVAFLKDFREKLAQISSHERKTSGNSPNEMRSSLLKCTFVY</sequence>
<name>A0A4Y2DRF5_ARAVE</name>
<accession>A0A4Y2DRF5</accession>
<dbReference type="AlphaFoldDB" id="A0A4Y2DRF5"/>
<dbReference type="EMBL" id="BGPR01000399">
    <property type="protein sequence ID" value="GBM18195.1"/>
    <property type="molecule type" value="Genomic_DNA"/>
</dbReference>
<dbReference type="Proteomes" id="UP000499080">
    <property type="component" value="Unassembled WGS sequence"/>
</dbReference>
<evidence type="ECO:0000313" key="1">
    <source>
        <dbReference type="EMBL" id="GBM18195.1"/>
    </source>
</evidence>
<comment type="caution">
    <text evidence="1">The sequence shown here is derived from an EMBL/GenBank/DDBJ whole genome shotgun (WGS) entry which is preliminary data.</text>
</comment>
<evidence type="ECO:0000313" key="2">
    <source>
        <dbReference type="Proteomes" id="UP000499080"/>
    </source>
</evidence>
<gene>
    <name evidence="1" type="ORF">AVEN_151730_1</name>
</gene>
<organism evidence="1 2">
    <name type="scientific">Araneus ventricosus</name>
    <name type="common">Orbweaver spider</name>
    <name type="synonym">Epeira ventricosa</name>
    <dbReference type="NCBI Taxonomy" id="182803"/>
    <lineage>
        <taxon>Eukaryota</taxon>
        <taxon>Metazoa</taxon>
        <taxon>Ecdysozoa</taxon>
        <taxon>Arthropoda</taxon>
        <taxon>Chelicerata</taxon>
        <taxon>Arachnida</taxon>
        <taxon>Araneae</taxon>
        <taxon>Araneomorphae</taxon>
        <taxon>Entelegynae</taxon>
        <taxon>Araneoidea</taxon>
        <taxon>Araneidae</taxon>
        <taxon>Araneus</taxon>
    </lineage>
</organism>
<proteinExistence type="predicted"/>
<protein>
    <submittedName>
        <fullName evidence="1">Uncharacterized protein</fullName>
    </submittedName>
</protein>
<keyword evidence="2" id="KW-1185">Reference proteome</keyword>
<reference evidence="1 2" key="1">
    <citation type="journal article" date="2019" name="Sci. Rep.">
        <title>Orb-weaving spider Araneus ventricosus genome elucidates the spidroin gene catalogue.</title>
        <authorList>
            <person name="Kono N."/>
            <person name="Nakamura H."/>
            <person name="Ohtoshi R."/>
            <person name="Moran D.A.P."/>
            <person name="Shinohara A."/>
            <person name="Yoshida Y."/>
            <person name="Fujiwara M."/>
            <person name="Mori M."/>
            <person name="Tomita M."/>
            <person name="Arakawa K."/>
        </authorList>
    </citation>
    <scope>NUCLEOTIDE SEQUENCE [LARGE SCALE GENOMIC DNA]</scope>
</reference>